<dbReference type="AlphaFoldDB" id="A0A9J6GPR3"/>
<reference evidence="1 2" key="1">
    <citation type="journal article" date="2020" name="Cell">
        <title>Large-Scale Comparative Analyses of Tick Genomes Elucidate Their Genetic Diversity and Vector Capacities.</title>
        <authorList>
            <consortium name="Tick Genome and Microbiome Consortium (TIGMIC)"/>
            <person name="Jia N."/>
            <person name="Wang J."/>
            <person name="Shi W."/>
            <person name="Du L."/>
            <person name="Sun Y."/>
            <person name="Zhan W."/>
            <person name="Jiang J.F."/>
            <person name="Wang Q."/>
            <person name="Zhang B."/>
            <person name="Ji P."/>
            <person name="Bell-Sakyi L."/>
            <person name="Cui X.M."/>
            <person name="Yuan T.T."/>
            <person name="Jiang B.G."/>
            <person name="Yang W.F."/>
            <person name="Lam T.T."/>
            <person name="Chang Q.C."/>
            <person name="Ding S.J."/>
            <person name="Wang X.J."/>
            <person name="Zhu J.G."/>
            <person name="Ruan X.D."/>
            <person name="Zhao L."/>
            <person name="Wei J.T."/>
            <person name="Ye R.Z."/>
            <person name="Que T.C."/>
            <person name="Du C.H."/>
            <person name="Zhou Y.H."/>
            <person name="Cheng J.X."/>
            <person name="Dai P.F."/>
            <person name="Guo W.B."/>
            <person name="Han X.H."/>
            <person name="Huang E.J."/>
            <person name="Li L.F."/>
            <person name="Wei W."/>
            <person name="Gao Y.C."/>
            <person name="Liu J.Z."/>
            <person name="Shao H.Z."/>
            <person name="Wang X."/>
            <person name="Wang C.C."/>
            <person name="Yang T.C."/>
            <person name="Huo Q.B."/>
            <person name="Li W."/>
            <person name="Chen H.Y."/>
            <person name="Chen S.E."/>
            <person name="Zhou L.G."/>
            <person name="Ni X.B."/>
            <person name="Tian J.H."/>
            <person name="Sheng Y."/>
            <person name="Liu T."/>
            <person name="Pan Y.S."/>
            <person name="Xia L.Y."/>
            <person name="Li J."/>
            <person name="Zhao F."/>
            <person name="Cao W.C."/>
        </authorList>
    </citation>
    <scope>NUCLEOTIDE SEQUENCE [LARGE SCALE GENOMIC DNA]</scope>
    <source>
        <strain evidence="1">HaeL-2018</strain>
    </source>
</reference>
<comment type="caution">
    <text evidence="1">The sequence shown here is derived from an EMBL/GenBank/DDBJ whole genome shotgun (WGS) entry which is preliminary data.</text>
</comment>
<evidence type="ECO:0000313" key="1">
    <source>
        <dbReference type="EMBL" id="KAH9377363.1"/>
    </source>
</evidence>
<keyword evidence="2" id="KW-1185">Reference proteome</keyword>
<protein>
    <submittedName>
        <fullName evidence="1">Uncharacterized protein</fullName>
    </submittedName>
</protein>
<organism evidence="1 2">
    <name type="scientific">Haemaphysalis longicornis</name>
    <name type="common">Bush tick</name>
    <dbReference type="NCBI Taxonomy" id="44386"/>
    <lineage>
        <taxon>Eukaryota</taxon>
        <taxon>Metazoa</taxon>
        <taxon>Ecdysozoa</taxon>
        <taxon>Arthropoda</taxon>
        <taxon>Chelicerata</taxon>
        <taxon>Arachnida</taxon>
        <taxon>Acari</taxon>
        <taxon>Parasitiformes</taxon>
        <taxon>Ixodida</taxon>
        <taxon>Ixodoidea</taxon>
        <taxon>Ixodidae</taxon>
        <taxon>Haemaphysalinae</taxon>
        <taxon>Haemaphysalis</taxon>
    </lineage>
</organism>
<proteinExistence type="predicted"/>
<dbReference type="Proteomes" id="UP000821853">
    <property type="component" value="Unassembled WGS sequence"/>
</dbReference>
<name>A0A9J6GPR3_HAELO</name>
<evidence type="ECO:0000313" key="2">
    <source>
        <dbReference type="Proteomes" id="UP000821853"/>
    </source>
</evidence>
<gene>
    <name evidence="1" type="ORF">HPB48_021320</name>
</gene>
<dbReference type="EMBL" id="JABSTR010000008">
    <property type="protein sequence ID" value="KAH9377363.1"/>
    <property type="molecule type" value="Genomic_DNA"/>
</dbReference>
<sequence>MLEEHEIPVVTNNGKNFVSAVAWPTWQGVLCFGHTLSLCITDLNLKSARTLAAFCKMQGYSISEYKRSATAQACLLEIQTEMQLDLLEVVQHCPTRFDGQAAEALGAYYF</sequence>
<accession>A0A9J6GPR3</accession>
<dbReference type="VEuPathDB" id="VectorBase:HLOH_052111"/>